<dbReference type="Proteomes" id="UP001596004">
    <property type="component" value="Unassembled WGS sequence"/>
</dbReference>
<sequence length="182" mass="19871">MRIPFQLRGIEGTVDVKVAVNDAPVALGCRHPEGAQDLPVCTAVIDYPGRGYTAAMGWVQLVSSTDGESGEEGFDPDPLGFYSDLDVPYAWFGICPTLFDAPSRDARDDMIWLAHSFLCFSPTLVTREVSAVLGFSWGFEIRSSHVVLHDAQRLPAASWDGHVSRLSQAYPGWQFTPGSQHG</sequence>
<dbReference type="EMBL" id="JBHSFP010000024">
    <property type="protein sequence ID" value="MFC4534700.1"/>
    <property type="molecule type" value="Genomic_DNA"/>
</dbReference>
<proteinExistence type="predicted"/>
<evidence type="ECO:0000313" key="1">
    <source>
        <dbReference type="EMBL" id="MFC4534700.1"/>
    </source>
</evidence>
<comment type="caution">
    <text evidence="1">The sequence shown here is derived from an EMBL/GenBank/DDBJ whole genome shotgun (WGS) entry which is preliminary data.</text>
</comment>
<organism evidence="1 2">
    <name type="scientific">Sphaerisporangium dianthi</name>
    <dbReference type="NCBI Taxonomy" id="1436120"/>
    <lineage>
        <taxon>Bacteria</taxon>
        <taxon>Bacillati</taxon>
        <taxon>Actinomycetota</taxon>
        <taxon>Actinomycetes</taxon>
        <taxon>Streptosporangiales</taxon>
        <taxon>Streptosporangiaceae</taxon>
        <taxon>Sphaerisporangium</taxon>
    </lineage>
</organism>
<gene>
    <name evidence="1" type="ORF">ACFO60_28415</name>
</gene>
<dbReference type="RefSeq" id="WP_380845848.1">
    <property type="nucleotide sequence ID" value="NZ_JBHSFP010000024.1"/>
</dbReference>
<reference evidence="2" key="1">
    <citation type="journal article" date="2019" name="Int. J. Syst. Evol. Microbiol.">
        <title>The Global Catalogue of Microorganisms (GCM) 10K type strain sequencing project: providing services to taxonomists for standard genome sequencing and annotation.</title>
        <authorList>
            <consortium name="The Broad Institute Genomics Platform"/>
            <consortium name="The Broad Institute Genome Sequencing Center for Infectious Disease"/>
            <person name="Wu L."/>
            <person name="Ma J."/>
        </authorList>
    </citation>
    <scope>NUCLEOTIDE SEQUENCE [LARGE SCALE GENOMIC DNA]</scope>
    <source>
        <strain evidence="2">CGMCC 4.7132</strain>
    </source>
</reference>
<accession>A0ABV9CPC7</accession>
<keyword evidence="2" id="KW-1185">Reference proteome</keyword>
<evidence type="ECO:0000313" key="2">
    <source>
        <dbReference type="Proteomes" id="UP001596004"/>
    </source>
</evidence>
<protein>
    <submittedName>
        <fullName evidence="1">Uncharacterized protein</fullName>
    </submittedName>
</protein>
<name>A0ABV9CPC7_9ACTN</name>